<accession>A0A8J8MPM5</accession>
<dbReference type="InterPro" id="IPR000515">
    <property type="entry name" value="MetI-like"/>
</dbReference>
<dbReference type="SUPFAM" id="SSF161098">
    <property type="entry name" value="MetI-like"/>
    <property type="match status" value="1"/>
</dbReference>
<proteinExistence type="inferred from homology"/>
<evidence type="ECO:0000256" key="4">
    <source>
        <dbReference type="ARBA" id="ARBA00022692"/>
    </source>
</evidence>
<keyword evidence="10" id="KW-1185">Reference proteome</keyword>
<keyword evidence="5 7" id="KW-1133">Transmembrane helix</keyword>
<feature type="transmembrane region" description="Helical" evidence="7">
    <location>
        <begin position="24"/>
        <end position="43"/>
    </location>
</feature>
<feature type="transmembrane region" description="Helical" evidence="7">
    <location>
        <begin position="176"/>
        <end position="197"/>
    </location>
</feature>
<keyword evidence="3" id="KW-1003">Cell membrane</keyword>
<dbReference type="EMBL" id="CP058649">
    <property type="protein sequence ID" value="QUI25411.1"/>
    <property type="molecule type" value="Genomic_DNA"/>
</dbReference>
<dbReference type="Pfam" id="PF00528">
    <property type="entry name" value="BPD_transp_1"/>
    <property type="match status" value="1"/>
</dbReference>
<evidence type="ECO:0000259" key="8">
    <source>
        <dbReference type="PROSITE" id="PS50928"/>
    </source>
</evidence>
<dbReference type="PROSITE" id="PS50928">
    <property type="entry name" value="ABC_TM1"/>
    <property type="match status" value="1"/>
</dbReference>
<dbReference type="InterPro" id="IPR050809">
    <property type="entry name" value="UgpAE/MalFG_permease"/>
</dbReference>
<keyword evidence="4 7" id="KW-0812">Transmembrane</keyword>
<dbReference type="PANTHER" id="PTHR43227">
    <property type="entry name" value="BLL4140 PROTEIN"/>
    <property type="match status" value="1"/>
</dbReference>
<evidence type="ECO:0000256" key="6">
    <source>
        <dbReference type="ARBA" id="ARBA00023136"/>
    </source>
</evidence>
<evidence type="ECO:0000313" key="10">
    <source>
        <dbReference type="Proteomes" id="UP000683246"/>
    </source>
</evidence>
<feature type="transmembrane region" description="Helical" evidence="7">
    <location>
        <begin position="131"/>
        <end position="156"/>
    </location>
</feature>
<comment type="subcellular location">
    <subcellularLocation>
        <location evidence="1 7">Cell membrane</location>
        <topology evidence="1 7">Multi-pass membrane protein</topology>
    </subcellularLocation>
</comment>
<feature type="transmembrane region" description="Helical" evidence="7">
    <location>
        <begin position="91"/>
        <end position="110"/>
    </location>
</feature>
<keyword evidence="2 7" id="KW-0813">Transport</keyword>
<evidence type="ECO:0000256" key="5">
    <source>
        <dbReference type="ARBA" id="ARBA00022989"/>
    </source>
</evidence>
<dbReference type="GO" id="GO:0055085">
    <property type="term" value="P:transmembrane transport"/>
    <property type="evidence" value="ECO:0007669"/>
    <property type="project" value="InterPro"/>
</dbReference>
<dbReference type="KEGG" id="vpy:HZI73_25310"/>
<feature type="transmembrane region" description="Helical" evidence="7">
    <location>
        <begin position="279"/>
        <end position="300"/>
    </location>
</feature>
<dbReference type="PANTHER" id="PTHR43227:SF11">
    <property type="entry name" value="BLL4140 PROTEIN"/>
    <property type="match status" value="1"/>
</dbReference>
<feature type="domain" description="ABC transmembrane type-1" evidence="8">
    <location>
        <begin position="85"/>
        <end position="300"/>
    </location>
</feature>
<dbReference type="Gene3D" id="1.10.3720.10">
    <property type="entry name" value="MetI-like"/>
    <property type="match status" value="1"/>
</dbReference>
<comment type="similarity">
    <text evidence="7">Belongs to the binding-protein-dependent transport system permease family.</text>
</comment>
<evidence type="ECO:0000256" key="1">
    <source>
        <dbReference type="ARBA" id="ARBA00004651"/>
    </source>
</evidence>
<dbReference type="AlphaFoldDB" id="A0A8J8MPM5"/>
<dbReference type="CDD" id="cd06261">
    <property type="entry name" value="TM_PBP2"/>
    <property type="match status" value="1"/>
</dbReference>
<feature type="transmembrane region" description="Helical" evidence="7">
    <location>
        <begin position="218"/>
        <end position="237"/>
    </location>
</feature>
<protein>
    <submittedName>
        <fullName evidence="9">Sugar ABC transporter permease</fullName>
    </submittedName>
</protein>
<evidence type="ECO:0000313" key="9">
    <source>
        <dbReference type="EMBL" id="QUI25411.1"/>
    </source>
</evidence>
<dbReference type="GO" id="GO:0005886">
    <property type="term" value="C:plasma membrane"/>
    <property type="evidence" value="ECO:0007669"/>
    <property type="project" value="UniProtKB-SubCell"/>
</dbReference>
<organism evidence="9 10">
    <name type="scientific">Vallitalea pronyensis</name>
    <dbReference type="NCBI Taxonomy" id="1348613"/>
    <lineage>
        <taxon>Bacteria</taxon>
        <taxon>Bacillati</taxon>
        <taxon>Bacillota</taxon>
        <taxon>Clostridia</taxon>
        <taxon>Lachnospirales</taxon>
        <taxon>Vallitaleaceae</taxon>
        <taxon>Vallitalea</taxon>
    </lineage>
</organism>
<keyword evidence="6 7" id="KW-0472">Membrane</keyword>
<evidence type="ECO:0000256" key="7">
    <source>
        <dbReference type="RuleBase" id="RU363032"/>
    </source>
</evidence>
<sequence>MEMTQAKPKPSVGSKLVKHLKKKYQLWLLALPAIVYFIIFHYIPMYGVQIAFKDFIAFKGILGSPWVGFKHFERFFTSYQFGRLITNTLGISFYQLAVGFPAPIILALLLNQTKNQKYKKFIQTLTYAPHFISVVVMVGIILLFLSPQSGIINHMIAWTGLERINFMAEPAYFKTIYVFTGVWQSAGWGAVIYLASLSSISPSLYEAARIDGANKWHLIRYIDMPSIMPTAVILLIMNVGRIMNVGFQKTYLMQNPLNLESSEIIATYIYKVGLLDAQYSYSAAIGLFNTIINIILLVTVNRISRKVTETSLW</sequence>
<evidence type="ECO:0000256" key="2">
    <source>
        <dbReference type="ARBA" id="ARBA00022448"/>
    </source>
</evidence>
<dbReference type="InterPro" id="IPR035906">
    <property type="entry name" value="MetI-like_sf"/>
</dbReference>
<dbReference type="RefSeq" id="WP_212696116.1">
    <property type="nucleotide sequence ID" value="NZ_CP058649.1"/>
</dbReference>
<evidence type="ECO:0000256" key="3">
    <source>
        <dbReference type="ARBA" id="ARBA00022475"/>
    </source>
</evidence>
<name>A0A8J8MPM5_9FIRM</name>
<dbReference type="Proteomes" id="UP000683246">
    <property type="component" value="Chromosome"/>
</dbReference>
<reference evidence="9" key="1">
    <citation type="submission" date="2020-07" db="EMBL/GenBank/DDBJ databases">
        <title>Vallitalea pronyensis genome.</title>
        <authorList>
            <person name="Postec A."/>
        </authorList>
    </citation>
    <scope>NUCLEOTIDE SEQUENCE</scope>
    <source>
        <strain evidence="9">FatNI3</strain>
    </source>
</reference>
<gene>
    <name evidence="9" type="ORF">HZI73_25310</name>
</gene>